<sequence>MISFLQVKSIAKLLEPAVSGTLNVLRSCANSSSVNRVVITSSMVAVSKNRELKEDVVVDESWFSDPSYCEEQKVHILSALLANHMIDKHRSECELIYQAINSDQLMMKILLGVVTVYVVQTLLAKAWTSFFKSHHLTLKYETTRVEPFPKATCSWVDVRDVAYAHVLDLETPSASGRYCLVERCANASQIIKILH</sequence>
<reference evidence="4" key="1">
    <citation type="journal article" date="2014" name="Science">
        <title>The coffee genome provides insight into the convergent evolution of caffeine biosynthesis.</title>
        <authorList>
            <person name="Denoeud F."/>
            <person name="Carretero-Paulet L."/>
            <person name="Dereeper A."/>
            <person name="Droc G."/>
            <person name="Guyot R."/>
            <person name="Pietrella M."/>
            <person name="Zheng C."/>
            <person name="Alberti A."/>
            <person name="Anthony F."/>
            <person name="Aprea G."/>
            <person name="Aury J.M."/>
            <person name="Bento P."/>
            <person name="Bernard M."/>
            <person name="Bocs S."/>
            <person name="Campa C."/>
            <person name="Cenci A."/>
            <person name="Combes M.C."/>
            <person name="Crouzillat D."/>
            <person name="Da Silva C."/>
            <person name="Daddiego L."/>
            <person name="De Bellis F."/>
            <person name="Dussert S."/>
            <person name="Garsmeur O."/>
            <person name="Gayraud T."/>
            <person name="Guignon V."/>
            <person name="Jahn K."/>
            <person name="Jamilloux V."/>
            <person name="Joet T."/>
            <person name="Labadie K."/>
            <person name="Lan T."/>
            <person name="Leclercq J."/>
            <person name="Lepelley M."/>
            <person name="Leroy T."/>
            <person name="Li L.T."/>
            <person name="Librado P."/>
            <person name="Lopez L."/>
            <person name="Munoz A."/>
            <person name="Noel B."/>
            <person name="Pallavicini A."/>
            <person name="Perrotta G."/>
            <person name="Poncet V."/>
            <person name="Pot D."/>
            <person name="Priyono X."/>
            <person name="Rigoreau M."/>
            <person name="Rouard M."/>
            <person name="Rozas J."/>
            <person name="Tranchant-Dubreuil C."/>
            <person name="VanBuren R."/>
            <person name="Zhang Q."/>
            <person name="Andrade A.C."/>
            <person name="Argout X."/>
            <person name="Bertrand B."/>
            <person name="de Kochko A."/>
            <person name="Graziosi G."/>
            <person name="Henry R.J."/>
            <person name="Jayarama X."/>
            <person name="Ming R."/>
            <person name="Nagai C."/>
            <person name="Rounsley S."/>
            <person name="Sankoff D."/>
            <person name="Giuliano G."/>
            <person name="Albert V.A."/>
            <person name="Wincker P."/>
            <person name="Lashermes P."/>
        </authorList>
    </citation>
    <scope>NUCLEOTIDE SEQUENCE [LARGE SCALE GENOMIC DNA]</scope>
    <source>
        <strain evidence="4">cv. DH200-94</strain>
    </source>
</reference>
<name>A0A068VFI0_COFCA</name>
<dbReference type="InParanoid" id="A0A068VFI0"/>
<evidence type="ECO:0000313" key="4">
    <source>
        <dbReference type="Proteomes" id="UP000295252"/>
    </source>
</evidence>
<dbReference type="InterPro" id="IPR050425">
    <property type="entry name" value="NAD(P)_dehydrat-like"/>
</dbReference>
<keyword evidence="1" id="KW-0521">NADP</keyword>
<keyword evidence="2" id="KW-0560">Oxidoreductase</keyword>
<keyword evidence="4" id="KW-1185">Reference proteome</keyword>
<dbReference type="SUPFAM" id="SSF51735">
    <property type="entry name" value="NAD(P)-binding Rossmann-fold domains"/>
    <property type="match status" value="1"/>
</dbReference>
<dbReference type="PhylomeDB" id="A0A068VFI0"/>
<proteinExistence type="predicted"/>
<accession>A0A068VFI0</accession>
<dbReference type="AlphaFoldDB" id="A0A068VFI0"/>
<evidence type="ECO:0000313" key="3">
    <source>
        <dbReference type="EMBL" id="CDP19304.1"/>
    </source>
</evidence>
<dbReference type="GO" id="GO:0016616">
    <property type="term" value="F:oxidoreductase activity, acting on the CH-OH group of donors, NAD or NADP as acceptor"/>
    <property type="evidence" value="ECO:0007669"/>
    <property type="project" value="TreeGrafter"/>
</dbReference>
<dbReference type="PANTHER" id="PTHR10366">
    <property type="entry name" value="NAD DEPENDENT EPIMERASE/DEHYDRATASE"/>
    <property type="match status" value="1"/>
</dbReference>
<dbReference type="PANTHER" id="PTHR10366:SF852">
    <property type="entry name" value="CINNAMOYL-COA REDUCTASE CAD2"/>
    <property type="match status" value="1"/>
</dbReference>
<evidence type="ECO:0000256" key="2">
    <source>
        <dbReference type="ARBA" id="ARBA00023002"/>
    </source>
</evidence>
<protein>
    <recommendedName>
        <fullName evidence="5">3-beta hydroxysteroid dehydrogenase/isomerase domain-containing protein</fullName>
    </recommendedName>
</protein>
<dbReference type="OrthoDB" id="2735536at2759"/>
<organism evidence="3 4">
    <name type="scientific">Coffea canephora</name>
    <name type="common">Robusta coffee</name>
    <dbReference type="NCBI Taxonomy" id="49390"/>
    <lineage>
        <taxon>Eukaryota</taxon>
        <taxon>Viridiplantae</taxon>
        <taxon>Streptophyta</taxon>
        <taxon>Embryophyta</taxon>
        <taxon>Tracheophyta</taxon>
        <taxon>Spermatophyta</taxon>
        <taxon>Magnoliopsida</taxon>
        <taxon>eudicotyledons</taxon>
        <taxon>Gunneridae</taxon>
        <taxon>Pentapetalae</taxon>
        <taxon>asterids</taxon>
        <taxon>lamiids</taxon>
        <taxon>Gentianales</taxon>
        <taxon>Rubiaceae</taxon>
        <taxon>Ixoroideae</taxon>
        <taxon>Gardenieae complex</taxon>
        <taxon>Bertiereae - Coffeeae clade</taxon>
        <taxon>Coffeeae</taxon>
        <taxon>Coffea</taxon>
    </lineage>
</organism>
<gene>
    <name evidence="3" type="ORF">GSCOC_T00011535001</name>
</gene>
<dbReference type="InterPro" id="IPR036291">
    <property type="entry name" value="NAD(P)-bd_dom_sf"/>
</dbReference>
<dbReference type="Gene3D" id="3.40.50.720">
    <property type="entry name" value="NAD(P)-binding Rossmann-like Domain"/>
    <property type="match status" value="1"/>
</dbReference>
<dbReference type="Gramene" id="CDP19304">
    <property type="protein sequence ID" value="CDP19304"/>
    <property type="gene ID" value="GSCOC_T00011535001"/>
</dbReference>
<evidence type="ECO:0000256" key="1">
    <source>
        <dbReference type="ARBA" id="ARBA00022857"/>
    </source>
</evidence>
<dbReference type="EMBL" id="HG739499">
    <property type="protein sequence ID" value="CDP19304.1"/>
    <property type="molecule type" value="Genomic_DNA"/>
</dbReference>
<dbReference type="Proteomes" id="UP000295252">
    <property type="component" value="Chromosome IV"/>
</dbReference>
<evidence type="ECO:0008006" key="5">
    <source>
        <dbReference type="Google" id="ProtNLM"/>
    </source>
</evidence>